<protein>
    <submittedName>
        <fullName evidence="2">EboA domain-containing protein</fullName>
    </submittedName>
</protein>
<proteinExistence type="predicted"/>
<name>A0ABS3WVB9_9ACTN</name>
<dbReference type="InterPro" id="IPR047715">
    <property type="entry name" value="EboA_dom"/>
</dbReference>
<dbReference type="EMBL" id="JAFFZN010000014">
    <property type="protein sequence ID" value="MBO8187078.1"/>
    <property type="molecule type" value="Genomic_DNA"/>
</dbReference>
<feature type="compositionally biased region" description="Low complexity" evidence="1">
    <location>
        <begin position="63"/>
        <end position="84"/>
    </location>
</feature>
<sequence>MLTPLASLRTGLELCLSAESRAWLHRALAEAADAHTGTSGHGAHTGTSGHGAHTDTGGHGAHTDTGVHGAPTGTSGSTGTAAQADPAPDPSRPGAAPGLPRWELHFVTAGRKCHPAPRDSAATATVPDPVDAARVLILHAAAPDTGTLARLYTRGTADERRAVLLALPHLDPPPDTAGALALVEDALRANDTRLIAAALGPYAAAHLDAHQWRQGVLKCLFTGVPLAVVAGLEHRAAGDDELVRMLEDYARERTAAGRTVPEDLGHLLELARFTKTEEREAR</sequence>
<comment type="caution">
    <text evidence="2">The sequence shown here is derived from an EMBL/GenBank/DDBJ whole genome shotgun (WGS) entry which is preliminary data.</text>
</comment>
<dbReference type="NCBIfam" id="NF035938">
    <property type="entry name" value="EboA_domain"/>
    <property type="match status" value="1"/>
</dbReference>
<feature type="region of interest" description="Disordered" evidence="1">
    <location>
        <begin position="35"/>
        <end position="99"/>
    </location>
</feature>
<feature type="compositionally biased region" description="Low complexity" evidence="1">
    <location>
        <begin position="35"/>
        <end position="55"/>
    </location>
</feature>
<keyword evidence="3" id="KW-1185">Reference proteome</keyword>
<dbReference type="RefSeq" id="WP_209265890.1">
    <property type="nucleotide sequence ID" value="NZ_JAFFZN010000014.1"/>
</dbReference>
<reference evidence="2 3" key="1">
    <citation type="submission" date="2021-02" db="EMBL/GenBank/DDBJ databases">
        <title>Streptomyces spirodelae sp. nov., isolated from duckweed.</title>
        <authorList>
            <person name="Saimee Y."/>
            <person name="Duangmal K."/>
        </authorList>
    </citation>
    <scope>NUCLEOTIDE SEQUENCE [LARGE SCALE GENOMIC DNA]</scope>
    <source>
        <strain evidence="2 3">DW4-2</strain>
    </source>
</reference>
<organism evidence="2 3">
    <name type="scientific">Streptomyces spirodelae</name>
    <dbReference type="NCBI Taxonomy" id="2812904"/>
    <lineage>
        <taxon>Bacteria</taxon>
        <taxon>Bacillati</taxon>
        <taxon>Actinomycetota</taxon>
        <taxon>Actinomycetes</taxon>
        <taxon>Kitasatosporales</taxon>
        <taxon>Streptomycetaceae</taxon>
        <taxon>Streptomyces</taxon>
    </lineage>
</organism>
<dbReference type="Proteomes" id="UP001518976">
    <property type="component" value="Unassembled WGS sequence"/>
</dbReference>
<evidence type="ECO:0000256" key="1">
    <source>
        <dbReference type="SAM" id="MobiDB-lite"/>
    </source>
</evidence>
<evidence type="ECO:0000313" key="3">
    <source>
        <dbReference type="Proteomes" id="UP001518976"/>
    </source>
</evidence>
<accession>A0ABS3WVB9</accession>
<evidence type="ECO:0000313" key="2">
    <source>
        <dbReference type="EMBL" id="MBO8187078.1"/>
    </source>
</evidence>
<gene>
    <name evidence="2" type="ORF">JW592_16635</name>
</gene>